<dbReference type="PANTHER" id="PTHR38899">
    <property type="entry name" value="DOMAIN OOKINETE PROTEIN, PUTATIVE-RELATED"/>
    <property type="match status" value="1"/>
</dbReference>
<sequence length="299" mass="33813">MLYNNITTHHRRKQSNGKVVIVDYDDTILPSTFVDRWQIENSKDLPQHFQNMLEELSRATERFLEEASKYGEVIIITNSDEGWVQFSAEKYCPSLLPVIAKYPVVSARTRYEKFYPCQPLCWKAAAFAHEVNEIYDALNKAGGGGDDATSCASLEGTEVSSTASSLSESSMSDEDNCGDVCVVEQEEQEQEPRQIISFGDSNEERMAVSIVSGQLDAVPKSIKFMSSPTLLQIIGQLHLLTNHMQFVCESTKSLDMHITKDQANQYAETYLREERVHYDTNIIPSYVPRKRKGLSCSRK</sequence>
<dbReference type="Proteomes" id="UP000095751">
    <property type="component" value="Unassembled WGS sequence"/>
</dbReference>
<dbReference type="EMBL" id="KV784353">
    <property type="protein sequence ID" value="OEU22014.1"/>
    <property type="molecule type" value="Genomic_DNA"/>
</dbReference>
<protein>
    <submittedName>
        <fullName evidence="1">Uncharacterized protein</fullName>
    </submittedName>
</protein>
<reference evidence="1 2" key="1">
    <citation type="submission" date="2016-09" db="EMBL/GenBank/DDBJ databases">
        <title>Extensive genetic diversity and differential bi-allelic expression allows diatom success in the polar Southern Ocean.</title>
        <authorList>
            <consortium name="DOE Joint Genome Institute"/>
            <person name="Mock T."/>
            <person name="Otillar R.P."/>
            <person name="Strauss J."/>
            <person name="Dupont C."/>
            <person name="Frickenhaus S."/>
            <person name="Maumus F."/>
            <person name="Mcmullan M."/>
            <person name="Sanges R."/>
            <person name="Schmutz J."/>
            <person name="Toseland A."/>
            <person name="Valas R."/>
            <person name="Veluchamy A."/>
            <person name="Ward B.J."/>
            <person name="Allen A."/>
            <person name="Barry K."/>
            <person name="Falciatore A."/>
            <person name="Ferrante M."/>
            <person name="Fortunato A.E."/>
            <person name="Gloeckner G."/>
            <person name="Gruber A."/>
            <person name="Hipkin R."/>
            <person name="Janech M."/>
            <person name="Kroth P."/>
            <person name="Leese F."/>
            <person name="Lindquist E."/>
            <person name="Lyon B.R."/>
            <person name="Martin J."/>
            <person name="Mayer C."/>
            <person name="Parker M."/>
            <person name="Quesneville H."/>
            <person name="Raymond J."/>
            <person name="Uhlig C."/>
            <person name="Valentin K.U."/>
            <person name="Worden A.Z."/>
            <person name="Armbrust E.V."/>
            <person name="Bowler C."/>
            <person name="Green B."/>
            <person name="Moulton V."/>
            <person name="Van Oosterhout C."/>
            <person name="Grigoriev I."/>
        </authorList>
    </citation>
    <scope>NUCLEOTIDE SEQUENCE [LARGE SCALE GENOMIC DNA]</scope>
    <source>
        <strain evidence="1 2">CCMP1102</strain>
    </source>
</reference>
<proteinExistence type="predicted"/>
<dbReference type="InParanoid" id="A0A1E7FV58"/>
<evidence type="ECO:0000313" key="2">
    <source>
        <dbReference type="Proteomes" id="UP000095751"/>
    </source>
</evidence>
<organism evidence="1 2">
    <name type="scientific">Fragilariopsis cylindrus CCMP1102</name>
    <dbReference type="NCBI Taxonomy" id="635003"/>
    <lineage>
        <taxon>Eukaryota</taxon>
        <taxon>Sar</taxon>
        <taxon>Stramenopiles</taxon>
        <taxon>Ochrophyta</taxon>
        <taxon>Bacillariophyta</taxon>
        <taxon>Bacillariophyceae</taxon>
        <taxon>Bacillariophycidae</taxon>
        <taxon>Bacillariales</taxon>
        <taxon>Bacillariaceae</taxon>
        <taxon>Fragilariopsis</taxon>
    </lineage>
</organism>
<evidence type="ECO:0000313" key="1">
    <source>
        <dbReference type="EMBL" id="OEU22014.1"/>
    </source>
</evidence>
<dbReference type="AlphaFoldDB" id="A0A1E7FV58"/>
<keyword evidence="2" id="KW-1185">Reference proteome</keyword>
<dbReference type="OrthoDB" id="166018at2759"/>
<name>A0A1E7FV58_9STRA</name>
<dbReference type="KEGG" id="fcy:FRACYDRAFT_204991"/>
<accession>A0A1E7FV58</accession>
<dbReference type="PANTHER" id="PTHR38899:SF2">
    <property type="entry name" value="FCP1 HOMOLOGY DOMAIN-CONTAINING PROTEIN"/>
    <property type="match status" value="1"/>
</dbReference>
<gene>
    <name evidence="1" type="ORF">FRACYDRAFT_204991</name>
</gene>